<gene>
    <name evidence="21" type="ORF">V1478_014689</name>
</gene>
<comment type="similarity">
    <text evidence="3">Belongs to the DNA photolyase class-2 family.</text>
</comment>
<proteinExistence type="inferred from homology"/>
<dbReference type="InterPro" id="IPR014729">
    <property type="entry name" value="Rossmann-like_a/b/a_fold"/>
</dbReference>
<evidence type="ECO:0000256" key="11">
    <source>
        <dbReference type="ARBA" id="ARBA00023125"/>
    </source>
</evidence>
<dbReference type="Gene3D" id="3.40.50.620">
    <property type="entry name" value="HUPs"/>
    <property type="match status" value="1"/>
</dbReference>
<evidence type="ECO:0000313" key="21">
    <source>
        <dbReference type="EMBL" id="KAL2714991.1"/>
    </source>
</evidence>
<dbReference type="InterPro" id="IPR052219">
    <property type="entry name" value="Photolyase_Class-2"/>
</dbReference>
<dbReference type="FunFam" id="1.10.579.10:FF:000002">
    <property type="entry name" value="Deoxyribodipyrimidine photolyase"/>
    <property type="match status" value="1"/>
</dbReference>
<keyword evidence="13" id="KW-0234">DNA repair</keyword>
<sequence>TENLISKDERGCESWQDVANSYMTLQGSLERMRKEGNWFDWFSFSGVTMAEKPPKKKFAIFDLLTKIENDRKNIAKSVITFQFNKKRVKQLTNLNDVKKDCKGILYWMFRDARVQDNWAFLFAQKMAIKNKVPLHVCFCILPKFLNSTMRHYKFLLTGLMEIEKECTNLNINFHLLDGEPNLVIPDFVKNYKMGAVITDFFPLRLPMFWVDEVKKKLPNEVSVYQVDAHNIVPCWVASDKLEYAARTIRPKIRSQLEEFLTGFPPVIKHEYSSKESFEKNKWNDALKNVEADMSVKEITWVKPGYVGGILELENFLKNRLKVYHSKRNDPISNAVSNLSPWFHFGMISVQRCILEIMEYKRTMKKSMESFMEEAIIRRELSDNFCYYNENYDSIKGAYTWAIKTLDKHRQDKRLYIYNLNELENSLTHDDLWNACQNQLIQKGKMHGFLRMYWAKKILEWSPTPENALEWSLYLNDKYSLDGNDPNGYVGCMWSICGIHDQGFKERDIFGKIRYMIYDAVVVSKIRSRRVGLNKVELGGSNVTTLYHCDRLRWYTNNTQRSWVWHEAQKLLGVRLIPWDNPFGTPAWLVSDYRITSAQLDKLGLWSHCFRSLPNPREADAPTRFFVGCRWVYDPFTKAFMIATQFFFTFCFLLSLISFVCILLYALCCDQEQKQYVELIRLIGYMILVGGLSGGIAVIIFASLGNAEGWMPGHTNNYLGWSFALGVIGSVLLLIASALIHVEANVQRKKRKYITESQTKFQLESRA</sequence>
<feature type="domain" description="Photolyase/cryptochrome alpha/beta" evidence="20">
    <location>
        <begin position="102"/>
        <end position="234"/>
    </location>
</feature>
<dbReference type="GO" id="GO:0003677">
    <property type="term" value="F:DNA binding"/>
    <property type="evidence" value="ECO:0007669"/>
    <property type="project" value="UniProtKB-KW"/>
</dbReference>
<evidence type="ECO:0000256" key="18">
    <source>
        <dbReference type="ARBA" id="ARBA00083107"/>
    </source>
</evidence>
<dbReference type="InterPro" id="IPR008148">
    <property type="entry name" value="DNA_photolyase_2"/>
</dbReference>
<feature type="non-terminal residue" evidence="21">
    <location>
        <position position="1"/>
    </location>
</feature>
<evidence type="ECO:0000256" key="2">
    <source>
        <dbReference type="ARBA" id="ARBA00004141"/>
    </source>
</evidence>
<evidence type="ECO:0000256" key="19">
    <source>
        <dbReference type="SAM" id="Phobius"/>
    </source>
</evidence>
<comment type="function">
    <text evidence="17">Involved in repair of UV radiation-induced DNA damage. Catalyzes the light-dependent monomerization (300-600 nm) of cyclobutyl pyrimidine dimers (in cis-syn configuration), which are formed between adjacent bases on the same DNA strand upon exposure to ultraviolet radiation.</text>
</comment>
<comment type="catalytic activity">
    <reaction evidence="16">
        <text>cyclobutadipyrimidine (in DNA) = 2 pyrimidine residues (in DNA).</text>
        <dbReference type="EC" id="4.1.99.3"/>
    </reaction>
</comment>
<keyword evidence="7 19" id="KW-0812">Transmembrane</keyword>
<evidence type="ECO:0000256" key="17">
    <source>
        <dbReference type="ARBA" id="ARBA00059220"/>
    </source>
</evidence>
<dbReference type="AlphaFoldDB" id="A0ABD2A2Y0"/>
<keyword evidence="12 19" id="KW-0472">Membrane</keyword>
<evidence type="ECO:0000256" key="8">
    <source>
        <dbReference type="ARBA" id="ARBA00022763"/>
    </source>
</evidence>
<keyword evidence="8" id="KW-0227">DNA damage</keyword>
<dbReference type="InterPro" id="IPR006050">
    <property type="entry name" value="DNA_photolyase_N"/>
</dbReference>
<evidence type="ECO:0000313" key="22">
    <source>
        <dbReference type="Proteomes" id="UP001607302"/>
    </source>
</evidence>
<comment type="cofactor">
    <cofactor evidence="1">
        <name>FAD</name>
        <dbReference type="ChEBI" id="CHEBI:57692"/>
    </cofactor>
</comment>
<keyword evidence="22" id="KW-1185">Reference proteome</keyword>
<dbReference type="SUPFAM" id="SSF48173">
    <property type="entry name" value="Cryptochrome/photolyase FAD-binding domain"/>
    <property type="match status" value="1"/>
</dbReference>
<accession>A0ABD2A2Y0</accession>
<dbReference type="Proteomes" id="UP001607302">
    <property type="component" value="Unassembled WGS sequence"/>
</dbReference>
<keyword evidence="9" id="KW-0274">FAD</keyword>
<dbReference type="Pfam" id="PF13903">
    <property type="entry name" value="Claudin_2"/>
    <property type="match status" value="1"/>
</dbReference>
<dbReference type="FunFam" id="3.40.50.620:FF:000110">
    <property type="entry name" value="Deoxyribodipyrimidine photolyase"/>
    <property type="match status" value="1"/>
</dbReference>
<dbReference type="GO" id="GO:0003904">
    <property type="term" value="F:deoxyribodipyrimidine photo-lyase activity"/>
    <property type="evidence" value="ECO:0007669"/>
    <property type="project" value="UniProtKB-EC"/>
</dbReference>
<organism evidence="21 22">
    <name type="scientific">Vespula squamosa</name>
    <name type="common">Southern yellow jacket</name>
    <name type="synonym">Wasp</name>
    <dbReference type="NCBI Taxonomy" id="30214"/>
    <lineage>
        <taxon>Eukaryota</taxon>
        <taxon>Metazoa</taxon>
        <taxon>Ecdysozoa</taxon>
        <taxon>Arthropoda</taxon>
        <taxon>Hexapoda</taxon>
        <taxon>Insecta</taxon>
        <taxon>Pterygota</taxon>
        <taxon>Neoptera</taxon>
        <taxon>Endopterygota</taxon>
        <taxon>Hymenoptera</taxon>
        <taxon>Apocrita</taxon>
        <taxon>Aculeata</taxon>
        <taxon>Vespoidea</taxon>
        <taxon>Vespidae</taxon>
        <taxon>Vespinae</taxon>
        <taxon>Vespula</taxon>
    </lineage>
</organism>
<dbReference type="EC" id="4.1.99.3" evidence="4"/>
<dbReference type="FunFam" id="1.25.40.80:FF:000004">
    <property type="entry name" value="Deoxyribodipyrimidine photolyase"/>
    <property type="match status" value="1"/>
</dbReference>
<evidence type="ECO:0000256" key="15">
    <source>
        <dbReference type="ARBA" id="ARBA00031671"/>
    </source>
</evidence>
<dbReference type="NCBIfam" id="TIGR00591">
    <property type="entry name" value="phr2"/>
    <property type="match status" value="1"/>
</dbReference>
<name>A0ABD2A2Y0_VESSQ</name>
<dbReference type="GO" id="GO:0016020">
    <property type="term" value="C:membrane"/>
    <property type="evidence" value="ECO:0007669"/>
    <property type="project" value="UniProtKB-SubCell"/>
</dbReference>
<comment type="subcellular location">
    <subcellularLocation>
        <location evidence="2">Membrane</location>
        <topology evidence="2">Multi-pass membrane protein</topology>
    </subcellularLocation>
</comment>
<evidence type="ECO:0000256" key="6">
    <source>
        <dbReference type="ARBA" id="ARBA00022630"/>
    </source>
</evidence>
<evidence type="ECO:0000256" key="16">
    <source>
        <dbReference type="ARBA" id="ARBA00033999"/>
    </source>
</evidence>
<dbReference type="InterPro" id="IPR032673">
    <property type="entry name" value="DNA_photolyase_2_CS"/>
</dbReference>
<dbReference type="Gene3D" id="1.20.140.150">
    <property type="match status" value="1"/>
</dbReference>
<evidence type="ECO:0000256" key="13">
    <source>
        <dbReference type="ARBA" id="ARBA00023204"/>
    </source>
</evidence>
<evidence type="ECO:0000256" key="1">
    <source>
        <dbReference type="ARBA" id="ARBA00001974"/>
    </source>
</evidence>
<feature type="transmembrane region" description="Helical" evidence="19">
    <location>
        <begin position="720"/>
        <end position="741"/>
    </location>
</feature>
<dbReference type="PANTHER" id="PTHR10211:SF0">
    <property type="entry name" value="DEOXYRIBODIPYRIMIDINE PHOTO-LYASE"/>
    <property type="match status" value="1"/>
</dbReference>
<feature type="transmembrane region" description="Helical" evidence="19">
    <location>
        <begin position="678"/>
        <end position="700"/>
    </location>
</feature>
<evidence type="ECO:0000256" key="7">
    <source>
        <dbReference type="ARBA" id="ARBA00022692"/>
    </source>
</evidence>
<keyword evidence="10 19" id="KW-1133">Transmembrane helix</keyword>
<evidence type="ECO:0000256" key="10">
    <source>
        <dbReference type="ARBA" id="ARBA00022989"/>
    </source>
</evidence>
<evidence type="ECO:0000256" key="12">
    <source>
        <dbReference type="ARBA" id="ARBA00023136"/>
    </source>
</evidence>
<protein>
    <recommendedName>
        <fullName evidence="5">Deoxyribodipyrimidine photo-lyase</fullName>
        <ecNumber evidence="4">4.1.99.3</ecNumber>
    </recommendedName>
    <alternativeName>
        <fullName evidence="15">DNA photolyase</fullName>
    </alternativeName>
    <alternativeName>
        <fullName evidence="18">Photoreactivating enzyme</fullName>
    </alternativeName>
</protein>
<dbReference type="GO" id="GO:0006281">
    <property type="term" value="P:DNA repair"/>
    <property type="evidence" value="ECO:0007669"/>
    <property type="project" value="UniProtKB-KW"/>
</dbReference>
<dbReference type="InterPro" id="IPR036134">
    <property type="entry name" value="Crypto/Photolyase_FAD-like_sf"/>
</dbReference>
<evidence type="ECO:0000259" key="20">
    <source>
        <dbReference type="PROSITE" id="PS51645"/>
    </source>
</evidence>
<dbReference type="SUPFAM" id="SSF52425">
    <property type="entry name" value="Cryptochrome/photolyase, N-terminal domain"/>
    <property type="match status" value="1"/>
</dbReference>
<dbReference type="EMBL" id="JAUDFV010000155">
    <property type="protein sequence ID" value="KAL2714991.1"/>
    <property type="molecule type" value="Genomic_DNA"/>
</dbReference>
<keyword evidence="11" id="KW-0238">DNA-binding</keyword>
<comment type="caution">
    <text evidence="21">The sequence shown here is derived from an EMBL/GenBank/DDBJ whole genome shotgun (WGS) entry which is preliminary data.</text>
</comment>
<dbReference type="Gene3D" id="1.10.579.10">
    <property type="entry name" value="DNA Cyclobutane Dipyrimidine Photolyase, subunit A, domain 3"/>
    <property type="match status" value="1"/>
</dbReference>
<dbReference type="Pfam" id="PF00875">
    <property type="entry name" value="DNA_photolyase"/>
    <property type="match status" value="1"/>
</dbReference>
<dbReference type="PROSITE" id="PS01083">
    <property type="entry name" value="DNA_PHOTOLYASES_2_1"/>
    <property type="match status" value="1"/>
</dbReference>
<dbReference type="GO" id="GO:0009650">
    <property type="term" value="P:UV protection"/>
    <property type="evidence" value="ECO:0007669"/>
    <property type="project" value="UniProtKB-ARBA"/>
</dbReference>
<evidence type="ECO:0000256" key="3">
    <source>
        <dbReference type="ARBA" id="ARBA00006409"/>
    </source>
</evidence>
<keyword evidence="14" id="KW-0456">Lyase</keyword>
<dbReference type="PANTHER" id="PTHR10211">
    <property type="entry name" value="DEOXYRIBODIPYRIMIDINE PHOTOLYASE"/>
    <property type="match status" value="1"/>
</dbReference>
<evidence type="ECO:0000256" key="14">
    <source>
        <dbReference type="ARBA" id="ARBA00023239"/>
    </source>
</evidence>
<evidence type="ECO:0000256" key="9">
    <source>
        <dbReference type="ARBA" id="ARBA00022827"/>
    </source>
</evidence>
<dbReference type="InterPro" id="IPR036155">
    <property type="entry name" value="Crypto/Photolyase_N_sf"/>
</dbReference>
<evidence type="ECO:0000256" key="5">
    <source>
        <dbReference type="ARBA" id="ARBA00014046"/>
    </source>
</evidence>
<reference evidence="21 22" key="1">
    <citation type="journal article" date="2024" name="Ann. Entomol. Soc. Am.">
        <title>Genomic analyses of the southern and eastern yellowjacket wasps (Hymenoptera: Vespidae) reveal evolutionary signatures of social life.</title>
        <authorList>
            <person name="Catto M.A."/>
            <person name="Caine P.B."/>
            <person name="Orr S.E."/>
            <person name="Hunt B.G."/>
            <person name="Goodisman M.A.D."/>
        </authorList>
    </citation>
    <scope>NUCLEOTIDE SEQUENCE [LARGE SCALE GENOMIC DNA]</scope>
    <source>
        <strain evidence="21">233</strain>
        <tissue evidence="21">Head and thorax</tissue>
    </source>
</reference>
<dbReference type="InterPro" id="IPR004031">
    <property type="entry name" value="PMP22/EMP/MP20/Claudin"/>
</dbReference>
<dbReference type="PROSITE" id="PS51645">
    <property type="entry name" value="PHR_CRY_ALPHA_BETA"/>
    <property type="match status" value="1"/>
</dbReference>
<keyword evidence="6" id="KW-0285">Flavoprotein</keyword>
<dbReference type="Gene3D" id="1.25.40.80">
    <property type="match status" value="1"/>
</dbReference>
<evidence type="ECO:0000256" key="4">
    <source>
        <dbReference type="ARBA" id="ARBA00013149"/>
    </source>
</evidence>
<feature type="transmembrane region" description="Helical" evidence="19">
    <location>
        <begin position="645"/>
        <end position="666"/>
    </location>
</feature>